<protein>
    <submittedName>
        <fullName evidence="1">Uncharacterized protein</fullName>
    </submittedName>
</protein>
<evidence type="ECO:0000313" key="2">
    <source>
        <dbReference type="Proteomes" id="UP001458880"/>
    </source>
</evidence>
<gene>
    <name evidence="1" type="ORF">QE152_g27352</name>
</gene>
<dbReference type="Proteomes" id="UP001458880">
    <property type="component" value="Unassembled WGS sequence"/>
</dbReference>
<organism evidence="1 2">
    <name type="scientific">Popillia japonica</name>
    <name type="common">Japanese beetle</name>
    <dbReference type="NCBI Taxonomy" id="7064"/>
    <lineage>
        <taxon>Eukaryota</taxon>
        <taxon>Metazoa</taxon>
        <taxon>Ecdysozoa</taxon>
        <taxon>Arthropoda</taxon>
        <taxon>Hexapoda</taxon>
        <taxon>Insecta</taxon>
        <taxon>Pterygota</taxon>
        <taxon>Neoptera</taxon>
        <taxon>Endopterygota</taxon>
        <taxon>Coleoptera</taxon>
        <taxon>Polyphaga</taxon>
        <taxon>Scarabaeiformia</taxon>
        <taxon>Scarabaeidae</taxon>
        <taxon>Rutelinae</taxon>
        <taxon>Popillia</taxon>
    </lineage>
</organism>
<sequence length="95" mass="10664">MGRFTQRLSKNTVCCFLPGHNVTNENRWVHELGISGGRFPCSRGTFAPLDGAQAPPRFYPPMIRRRRRPLRSISPTIAERTALLPTWGNGLFGTP</sequence>
<proteinExistence type="predicted"/>
<evidence type="ECO:0000313" key="1">
    <source>
        <dbReference type="EMBL" id="KAK9708227.1"/>
    </source>
</evidence>
<reference evidence="1 2" key="1">
    <citation type="journal article" date="2024" name="BMC Genomics">
        <title>De novo assembly and annotation of Popillia japonica's genome with initial clues to its potential as an invasive pest.</title>
        <authorList>
            <person name="Cucini C."/>
            <person name="Boschi S."/>
            <person name="Funari R."/>
            <person name="Cardaioli E."/>
            <person name="Iannotti N."/>
            <person name="Marturano G."/>
            <person name="Paoli F."/>
            <person name="Bruttini M."/>
            <person name="Carapelli A."/>
            <person name="Frati F."/>
            <person name="Nardi F."/>
        </authorList>
    </citation>
    <scope>NUCLEOTIDE SEQUENCE [LARGE SCALE GENOMIC DNA]</scope>
    <source>
        <strain evidence="1">DMR45628</strain>
    </source>
</reference>
<keyword evidence="2" id="KW-1185">Reference proteome</keyword>
<dbReference type="EMBL" id="JASPKY010000334">
    <property type="protein sequence ID" value="KAK9708227.1"/>
    <property type="molecule type" value="Genomic_DNA"/>
</dbReference>
<comment type="caution">
    <text evidence="1">The sequence shown here is derived from an EMBL/GenBank/DDBJ whole genome shotgun (WGS) entry which is preliminary data.</text>
</comment>
<accession>A0AAW1JVR7</accession>
<name>A0AAW1JVR7_POPJA</name>
<dbReference type="AlphaFoldDB" id="A0AAW1JVR7"/>